<evidence type="ECO:0000256" key="9">
    <source>
        <dbReference type="SAM" id="SignalP"/>
    </source>
</evidence>
<dbReference type="PROSITE" id="PS50076">
    <property type="entry name" value="DNAJ_2"/>
    <property type="match status" value="1"/>
</dbReference>
<feature type="domain" description="J" evidence="10">
    <location>
        <begin position="400"/>
        <end position="461"/>
    </location>
</feature>
<dbReference type="InterPro" id="IPR001623">
    <property type="entry name" value="DnaJ_domain"/>
</dbReference>
<dbReference type="SUPFAM" id="SSF46565">
    <property type="entry name" value="Chaperone J-domain"/>
    <property type="match status" value="1"/>
</dbReference>
<evidence type="ECO:0000256" key="4">
    <source>
        <dbReference type="ARBA" id="ARBA00022803"/>
    </source>
</evidence>
<keyword evidence="3" id="KW-0677">Repeat</keyword>
<feature type="chain" id="PRO_5020334607" description="Tetratricopeptide repeat and J domain-containing co-chaperone DNJ1" evidence="9">
    <location>
        <begin position="17"/>
        <end position="517"/>
    </location>
</feature>
<feature type="signal peptide" evidence="9">
    <location>
        <begin position="1"/>
        <end position="16"/>
    </location>
</feature>
<dbReference type="PANTHER" id="PTHR44140:SF2">
    <property type="entry name" value="LD25575P"/>
    <property type="match status" value="1"/>
</dbReference>
<gene>
    <name evidence="11" type="ORF">M231_00452</name>
</gene>
<evidence type="ECO:0000313" key="11">
    <source>
        <dbReference type="EMBL" id="RXK42095.1"/>
    </source>
</evidence>
<evidence type="ECO:0000256" key="2">
    <source>
        <dbReference type="ARBA" id="ARBA00022729"/>
    </source>
</evidence>
<dbReference type="Gene3D" id="1.25.40.10">
    <property type="entry name" value="Tetratricopeptide repeat domain"/>
    <property type="match status" value="1"/>
</dbReference>
<dbReference type="SMART" id="SM00028">
    <property type="entry name" value="TPR"/>
    <property type="match status" value="3"/>
</dbReference>
<evidence type="ECO:0000256" key="1">
    <source>
        <dbReference type="ARBA" id="ARBA00004319"/>
    </source>
</evidence>
<dbReference type="PROSITE" id="PS50005">
    <property type="entry name" value="TPR"/>
    <property type="match status" value="2"/>
</dbReference>
<dbReference type="Pfam" id="PF13432">
    <property type="entry name" value="TPR_16"/>
    <property type="match status" value="1"/>
</dbReference>
<name>A0A4Q1BVD3_TREME</name>
<dbReference type="AlphaFoldDB" id="A0A4Q1BVD3"/>
<evidence type="ECO:0000256" key="8">
    <source>
        <dbReference type="SAM" id="MobiDB-lite"/>
    </source>
</evidence>
<feature type="repeat" description="TPR" evidence="7">
    <location>
        <begin position="21"/>
        <end position="54"/>
    </location>
</feature>
<dbReference type="InterPro" id="IPR051727">
    <property type="entry name" value="DnaJ_C3_Co-chaperones"/>
</dbReference>
<dbReference type="CDD" id="cd06257">
    <property type="entry name" value="DnaJ"/>
    <property type="match status" value="1"/>
</dbReference>
<reference evidence="11 12" key="1">
    <citation type="submission" date="2016-06" db="EMBL/GenBank/DDBJ databases">
        <title>Evolution of pathogenesis and genome organization in the Tremellales.</title>
        <authorList>
            <person name="Cuomo C."/>
            <person name="Litvintseva A."/>
            <person name="Heitman J."/>
            <person name="Chen Y."/>
            <person name="Sun S."/>
            <person name="Springer D."/>
            <person name="Dromer F."/>
            <person name="Young S."/>
            <person name="Zeng Q."/>
            <person name="Chapman S."/>
            <person name="Gujja S."/>
            <person name="Saif S."/>
            <person name="Birren B."/>
        </authorList>
    </citation>
    <scope>NUCLEOTIDE SEQUENCE [LARGE SCALE GENOMIC DNA]</scope>
    <source>
        <strain evidence="11 12">ATCC 28783</strain>
    </source>
</reference>
<keyword evidence="12" id="KW-1185">Reference proteome</keyword>
<evidence type="ECO:0000256" key="6">
    <source>
        <dbReference type="ARBA" id="ARBA00073740"/>
    </source>
</evidence>
<dbReference type="SUPFAM" id="SSF48452">
    <property type="entry name" value="TPR-like"/>
    <property type="match status" value="2"/>
</dbReference>
<keyword evidence="4 7" id="KW-0802">TPR repeat</keyword>
<dbReference type="STRING" id="5217.A0A4Q1BVD3"/>
<dbReference type="SMART" id="SM00271">
    <property type="entry name" value="DnaJ"/>
    <property type="match status" value="1"/>
</dbReference>
<evidence type="ECO:0000256" key="5">
    <source>
        <dbReference type="ARBA" id="ARBA00022824"/>
    </source>
</evidence>
<keyword evidence="2 9" id="KW-0732">Signal</keyword>
<accession>A0A4Q1BVD3</accession>
<dbReference type="FunFam" id="1.25.40.10:FF:000224">
    <property type="entry name" value="DnaJ and TPR domain protein"/>
    <property type="match status" value="1"/>
</dbReference>
<dbReference type="GO" id="GO:0051087">
    <property type="term" value="F:protein-folding chaperone binding"/>
    <property type="evidence" value="ECO:0007669"/>
    <property type="project" value="TreeGrafter"/>
</dbReference>
<dbReference type="InterPro" id="IPR019734">
    <property type="entry name" value="TPR_rpt"/>
</dbReference>
<feature type="compositionally biased region" description="Polar residues" evidence="8">
    <location>
        <begin position="465"/>
        <end position="474"/>
    </location>
</feature>
<sequence>MRIHLSFLLVATFALADPKSLHDLTADANRFLSSGDYLEAARTYSQVIQLDPSSYLNYYKRATAYLSLGRNNQALEDLDAILELNPSFSQAHWQKAKILAQEGEFDRALEALRQYGKSGDPEAKQMEERIHIAAEAQRKAIAAEENHQWAVCVDEATQALTTSPNSIPLRELRIRCSEETGNVMSVHGDLSRLAALNPSSISIALRLSHISYFLLASTSALQNIKQCLHYDPDSRPCKRAHKLIRSFDKDITKVRNFVEGSMWRQAIKVLDGSEGLIARFEAVLEMAQEGQDGFEPYIPKKLNPGQHSQLKLEIYALACKAAVGADHKKGYVWCEETLKLDENNVDALVGRGEKLLKEEQWEEAVRSLESAFEKSGRSSQDILNRLQKAQKLLKISKQKDYYKVLGVRRDADDRTIKKAFRKAAKTAHPDVGGTQEKMQALNEAYETLIDPELRKRYDNGDDPNDPTSNQQQNPFAHHGGAPFQFFQQGGFPGAGQGYQFHFGGGGGGGGPKMPGWG</sequence>
<protein>
    <recommendedName>
        <fullName evidence="6">Tetratricopeptide repeat and J domain-containing co-chaperone DNJ1</fullName>
    </recommendedName>
</protein>
<feature type="repeat" description="TPR" evidence="7">
    <location>
        <begin position="55"/>
        <end position="88"/>
    </location>
</feature>
<dbReference type="GO" id="GO:0034975">
    <property type="term" value="P:protein folding in endoplasmic reticulum"/>
    <property type="evidence" value="ECO:0007669"/>
    <property type="project" value="TreeGrafter"/>
</dbReference>
<dbReference type="InParanoid" id="A0A4Q1BVD3"/>
<evidence type="ECO:0000313" key="12">
    <source>
        <dbReference type="Proteomes" id="UP000289152"/>
    </source>
</evidence>
<dbReference type="Gene3D" id="1.10.287.110">
    <property type="entry name" value="DnaJ domain"/>
    <property type="match status" value="1"/>
</dbReference>
<dbReference type="EMBL" id="SDIL01000003">
    <property type="protein sequence ID" value="RXK42095.1"/>
    <property type="molecule type" value="Genomic_DNA"/>
</dbReference>
<dbReference type="FunCoup" id="A0A4Q1BVD3">
    <property type="interactions" value="643"/>
</dbReference>
<comment type="caution">
    <text evidence="11">The sequence shown here is derived from an EMBL/GenBank/DDBJ whole genome shotgun (WGS) entry which is preliminary data.</text>
</comment>
<dbReference type="GO" id="GO:0051787">
    <property type="term" value="F:misfolded protein binding"/>
    <property type="evidence" value="ECO:0007669"/>
    <property type="project" value="TreeGrafter"/>
</dbReference>
<comment type="subcellular location">
    <subcellularLocation>
        <location evidence="1">Endoplasmic reticulum lumen</location>
    </subcellularLocation>
</comment>
<dbReference type="GO" id="GO:0005788">
    <property type="term" value="C:endoplasmic reticulum lumen"/>
    <property type="evidence" value="ECO:0007669"/>
    <property type="project" value="UniProtKB-SubCell"/>
</dbReference>
<organism evidence="11 12">
    <name type="scientific">Tremella mesenterica</name>
    <name type="common">Jelly fungus</name>
    <dbReference type="NCBI Taxonomy" id="5217"/>
    <lineage>
        <taxon>Eukaryota</taxon>
        <taxon>Fungi</taxon>
        <taxon>Dikarya</taxon>
        <taxon>Basidiomycota</taxon>
        <taxon>Agaricomycotina</taxon>
        <taxon>Tremellomycetes</taxon>
        <taxon>Tremellales</taxon>
        <taxon>Tremellaceae</taxon>
        <taxon>Tremella</taxon>
    </lineage>
</organism>
<proteinExistence type="predicted"/>
<keyword evidence="5" id="KW-0256">Endoplasmic reticulum</keyword>
<feature type="region of interest" description="Disordered" evidence="8">
    <location>
        <begin position="454"/>
        <end position="517"/>
    </location>
</feature>
<evidence type="ECO:0000256" key="7">
    <source>
        <dbReference type="PROSITE-ProRule" id="PRU00339"/>
    </source>
</evidence>
<evidence type="ECO:0000256" key="3">
    <source>
        <dbReference type="ARBA" id="ARBA00022737"/>
    </source>
</evidence>
<dbReference type="InterPro" id="IPR011990">
    <property type="entry name" value="TPR-like_helical_dom_sf"/>
</dbReference>
<feature type="compositionally biased region" description="Gly residues" evidence="8">
    <location>
        <begin position="490"/>
        <end position="517"/>
    </location>
</feature>
<dbReference type="PANTHER" id="PTHR44140">
    <property type="entry name" value="LD25575P"/>
    <property type="match status" value="1"/>
</dbReference>
<feature type="compositionally biased region" description="Low complexity" evidence="8">
    <location>
        <begin position="479"/>
        <end position="489"/>
    </location>
</feature>
<dbReference type="PRINTS" id="PR00625">
    <property type="entry name" value="JDOMAIN"/>
</dbReference>
<dbReference type="Proteomes" id="UP000289152">
    <property type="component" value="Unassembled WGS sequence"/>
</dbReference>
<dbReference type="VEuPathDB" id="FungiDB:TREMEDRAFT_44445"/>
<dbReference type="Pfam" id="PF00226">
    <property type="entry name" value="DnaJ"/>
    <property type="match status" value="1"/>
</dbReference>
<evidence type="ECO:0000259" key="10">
    <source>
        <dbReference type="PROSITE" id="PS50076"/>
    </source>
</evidence>
<dbReference type="OrthoDB" id="1726119at2759"/>
<dbReference type="InterPro" id="IPR036869">
    <property type="entry name" value="J_dom_sf"/>
</dbReference>